<dbReference type="InterPro" id="IPR052733">
    <property type="entry name" value="Chloroplast_QOR"/>
</dbReference>
<sequence>MADNLMHAVQYDSYGGGAVALKHVEVPIPSPKKDEVLLKLEAASINPLDCKIQKGMLSPFFPRKFPFLPVSDVAGEVVGVGSEVKNFKEGDKVAAMLNILPGGGLAEYATASETRTAKRPAQVSPAEAAALPTAKFDGIPNRPANVLVTAASGGVGHYTVQLAKLCNLHVTATCGARNLDLVKTLGADEVLDYR</sequence>
<reference evidence="2" key="2">
    <citation type="submission" date="2023-06" db="EMBL/GenBank/DDBJ databases">
        <authorList>
            <person name="Ma L."/>
            <person name="Liu K.-W."/>
            <person name="Li Z."/>
            <person name="Hsiao Y.-Y."/>
            <person name="Qi Y."/>
            <person name="Fu T."/>
            <person name="Tang G."/>
            <person name="Zhang D."/>
            <person name="Sun W.-H."/>
            <person name="Liu D.-K."/>
            <person name="Li Y."/>
            <person name="Chen G.-Z."/>
            <person name="Liu X.-D."/>
            <person name="Liao X.-Y."/>
            <person name="Jiang Y.-T."/>
            <person name="Yu X."/>
            <person name="Hao Y."/>
            <person name="Huang J."/>
            <person name="Zhao X.-W."/>
            <person name="Ke S."/>
            <person name="Chen Y.-Y."/>
            <person name="Wu W.-L."/>
            <person name="Hsu J.-L."/>
            <person name="Lin Y.-F."/>
            <person name="Huang M.-D."/>
            <person name="Li C.-Y."/>
            <person name="Huang L."/>
            <person name="Wang Z.-W."/>
            <person name="Zhao X."/>
            <person name="Zhong W.-Y."/>
            <person name="Peng D.-H."/>
            <person name="Ahmad S."/>
            <person name="Lan S."/>
            <person name="Zhang J.-S."/>
            <person name="Tsai W.-C."/>
            <person name="Van De Peer Y."/>
            <person name="Liu Z.-J."/>
        </authorList>
    </citation>
    <scope>NUCLEOTIDE SEQUENCE</scope>
    <source>
        <strain evidence="2">SCP</strain>
        <tissue evidence="2">Leaves</tissue>
    </source>
</reference>
<dbReference type="AlphaFoldDB" id="A0AAV9BTL1"/>
<dbReference type="InterPro" id="IPR020843">
    <property type="entry name" value="ER"/>
</dbReference>
<dbReference type="Gene3D" id="3.40.50.720">
    <property type="entry name" value="NAD(P)-binding Rossmann-like Domain"/>
    <property type="match status" value="1"/>
</dbReference>
<evidence type="ECO:0000259" key="1">
    <source>
        <dbReference type="SMART" id="SM00829"/>
    </source>
</evidence>
<dbReference type="PANTHER" id="PTHR44013:SF1">
    <property type="entry name" value="ZINC-TYPE ALCOHOL DEHYDROGENASE-LIKE PROTEIN C16A3.02C"/>
    <property type="match status" value="1"/>
</dbReference>
<reference evidence="2" key="1">
    <citation type="journal article" date="2023" name="Nat. Commun.">
        <title>Diploid and tetraploid genomes of Acorus and the evolution of monocots.</title>
        <authorList>
            <person name="Ma L."/>
            <person name="Liu K.W."/>
            <person name="Li Z."/>
            <person name="Hsiao Y.Y."/>
            <person name="Qi Y."/>
            <person name="Fu T."/>
            <person name="Tang G.D."/>
            <person name="Zhang D."/>
            <person name="Sun W.H."/>
            <person name="Liu D.K."/>
            <person name="Li Y."/>
            <person name="Chen G.Z."/>
            <person name="Liu X.D."/>
            <person name="Liao X.Y."/>
            <person name="Jiang Y.T."/>
            <person name="Yu X."/>
            <person name="Hao Y."/>
            <person name="Huang J."/>
            <person name="Zhao X.W."/>
            <person name="Ke S."/>
            <person name="Chen Y.Y."/>
            <person name="Wu W.L."/>
            <person name="Hsu J.L."/>
            <person name="Lin Y.F."/>
            <person name="Huang M.D."/>
            <person name="Li C.Y."/>
            <person name="Huang L."/>
            <person name="Wang Z.W."/>
            <person name="Zhao X."/>
            <person name="Zhong W.Y."/>
            <person name="Peng D.H."/>
            <person name="Ahmad S."/>
            <person name="Lan S."/>
            <person name="Zhang J.S."/>
            <person name="Tsai W.C."/>
            <person name="Van de Peer Y."/>
            <person name="Liu Z.J."/>
        </authorList>
    </citation>
    <scope>NUCLEOTIDE SEQUENCE</scope>
    <source>
        <strain evidence="2">SCP</strain>
    </source>
</reference>
<organism evidence="2 3">
    <name type="scientific">Acorus gramineus</name>
    <name type="common">Dwarf sweet flag</name>
    <dbReference type="NCBI Taxonomy" id="55184"/>
    <lineage>
        <taxon>Eukaryota</taxon>
        <taxon>Viridiplantae</taxon>
        <taxon>Streptophyta</taxon>
        <taxon>Embryophyta</taxon>
        <taxon>Tracheophyta</taxon>
        <taxon>Spermatophyta</taxon>
        <taxon>Magnoliopsida</taxon>
        <taxon>Liliopsida</taxon>
        <taxon>Acoraceae</taxon>
        <taxon>Acorus</taxon>
    </lineage>
</organism>
<dbReference type="Pfam" id="PF08240">
    <property type="entry name" value="ADH_N"/>
    <property type="match status" value="1"/>
</dbReference>
<dbReference type="CDD" id="cd08267">
    <property type="entry name" value="MDR1"/>
    <property type="match status" value="1"/>
</dbReference>
<dbReference type="GO" id="GO:0016491">
    <property type="term" value="F:oxidoreductase activity"/>
    <property type="evidence" value="ECO:0007669"/>
    <property type="project" value="InterPro"/>
</dbReference>
<name>A0AAV9BTL1_ACOGR</name>
<feature type="domain" description="Enoyl reductase (ER)" evidence="1">
    <location>
        <begin position="16"/>
        <end position="191"/>
    </location>
</feature>
<gene>
    <name evidence="2" type="ORF">QJS04_geneDACA021236</name>
</gene>
<dbReference type="Proteomes" id="UP001179952">
    <property type="component" value="Unassembled WGS sequence"/>
</dbReference>
<protein>
    <recommendedName>
        <fullName evidence="1">Enoyl reductase (ER) domain-containing protein</fullName>
    </recommendedName>
</protein>
<dbReference type="PANTHER" id="PTHR44013">
    <property type="entry name" value="ZINC-TYPE ALCOHOL DEHYDROGENASE-LIKE PROTEIN C16A3.02C"/>
    <property type="match status" value="1"/>
</dbReference>
<evidence type="ECO:0000313" key="3">
    <source>
        <dbReference type="Proteomes" id="UP001179952"/>
    </source>
</evidence>
<dbReference type="EMBL" id="JAUJYN010000001">
    <property type="protein sequence ID" value="KAK1279792.1"/>
    <property type="molecule type" value="Genomic_DNA"/>
</dbReference>
<dbReference type="SMART" id="SM00829">
    <property type="entry name" value="PKS_ER"/>
    <property type="match status" value="1"/>
</dbReference>
<accession>A0AAV9BTL1</accession>
<comment type="caution">
    <text evidence="2">The sequence shown here is derived from an EMBL/GenBank/DDBJ whole genome shotgun (WGS) entry which is preliminary data.</text>
</comment>
<dbReference type="InterPro" id="IPR013154">
    <property type="entry name" value="ADH-like_N"/>
</dbReference>
<dbReference type="SUPFAM" id="SSF51735">
    <property type="entry name" value="NAD(P)-binding Rossmann-fold domains"/>
    <property type="match status" value="1"/>
</dbReference>
<dbReference type="Gene3D" id="3.90.180.10">
    <property type="entry name" value="Medium-chain alcohol dehydrogenases, catalytic domain"/>
    <property type="match status" value="1"/>
</dbReference>
<dbReference type="InterPro" id="IPR011032">
    <property type="entry name" value="GroES-like_sf"/>
</dbReference>
<keyword evidence="3" id="KW-1185">Reference proteome</keyword>
<dbReference type="InterPro" id="IPR036291">
    <property type="entry name" value="NAD(P)-bd_dom_sf"/>
</dbReference>
<evidence type="ECO:0000313" key="2">
    <source>
        <dbReference type="EMBL" id="KAK1279792.1"/>
    </source>
</evidence>
<dbReference type="SUPFAM" id="SSF50129">
    <property type="entry name" value="GroES-like"/>
    <property type="match status" value="1"/>
</dbReference>
<proteinExistence type="predicted"/>